<feature type="transmembrane region" description="Helical" evidence="1">
    <location>
        <begin position="139"/>
        <end position="159"/>
    </location>
</feature>
<feature type="transmembrane region" description="Helical" evidence="1">
    <location>
        <begin position="317"/>
        <end position="335"/>
    </location>
</feature>
<dbReference type="Proteomes" id="UP000264141">
    <property type="component" value="Unassembled WGS sequence"/>
</dbReference>
<keyword evidence="1" id="KW-0812">Transmembrane</keyword>
<feature type="transmembrane region" description="Helical" evidence="1">
    <location>
        <begin position="165"/>
        <end position="182"/>
    </location>
</feature>
<dbReference type="STRING" id="229919.GCA_001050195_02074"/>
<dbReference type="PANTHER" id="PTHR14969">
    <property type="entry name" value="SPHINGOSINE-1-PHOSPHATE PHOSPHOHYDROLASE"/>
    <property type="match status" value="1"/>
</dbReference>
<evidence type="ECO:0000313" key="3">
    <source>
        <dbReference type="EMBL" id="HCE17207.1"/>
    </source>
</evidence>
<dbReference type="OrthoDB" id="9789113at2"/>
<evidence type="ECO:0000259" key="2">
    <source>
        <dbReference type="SMART" id="SM00014"/>
    </source>
</evidence>
<feature type="transmembrane region" description="Helical" evidence="1">
    <location>
        <begin position="54"/>
        <end position="80"/>
    </location>
</feature>
<name>A0A3D1JG48_9CHLR</name>
<feature type="transmembrane region" description="Helical" evidence="1">
    <location>
        <begin position="194"/>
        <end position="216"/>
    </location>
</feature>
<evidence type="ECO:0000256" key="1">
    <source>
        <dbReference type="SAM" id="Phobius"/>
    </source>
</evidence>
<proteinExistence type="predicted"/>
<keyword evidence="1" id="KW-1133">Transmembrane helix</keyword>
<accession>A0A3D1JG48</accession>
<sequence>MNSSQTAQPIEGGLLFMMDALHSLEVVINLWLQSLGTWLVVLARGLTFLGSEDFFFLIMPALYWCLDAGLGVRVALILTLSNGLNAMLKLVFHAPRPYWVDPQVRAFASEPSFGIPSGHAQNAVAVWGWLSGVANKKSIYILSIILIGLIGFSRLVLGVHYFSDVLVGWLVGGVLLWVFQKVDPLVSTWISRLSFWRLMGVCVAGTVFLMGLILGVNEGLKDWQVPLSWAGQAVQAGAEIPAPRSLDGIFTLGGTFLGFTCGAGWVFRRMGGFRPHRSWERRVLGYLLGLVGVVIFWYGLGLVFPRGADGLSYGLRFLRYTLVGGWVSAGTPWLLSRLRLVQ</sequence>
<dbReference type="PANTHER" id="PTHR14969:SF13">
    <property type="entry name" value="AT30094P"/>
    <property type="match status" value="1"/>
</dbReference>
<organism evidence="3 4">
    <name type="scientific">Anaerolinea thermolimosa</name>
    <dbReference type="NCBI Taxonomy" id="229919"/>
    <lineage>
        <taxon>Bacteria</taxon>
        <taxon>Bacillati</taxon>
        <taxon>Chloroflexota</taxon>
        <taxon>Anaerolineae</taxon>
        <taxon>Anaerolineales</taxon>
        <taxon>Anaerolineaceae</taxon>
        <taxon>Anaerolinea</taxon>
    </lineage>
</organism>
<dbReference type="InterPro" id="IPR036938">
    <property type="entry name" value="PAP2/HPO_sf"/>
</dbReference>
<dbReference type="AlphaFoldDB" id="A0A3D1JG48"/>
<feature type="domain" description="Phosphatidic acid phosphatase type 2/haloperoxidase" evidence="2">
    <location>
        <begin position="72"/>
        <end position="180"/>
    </location>
</feature>
<dbReference type="InterPro" id="IPR000326">
    <property type="entry name" value="PAP2/HPO"/>
</dbReference>
<feature type="transmembrane region" description="Helical" evidence="1">
    <location>
        <begin position="283"/>
        <end position="305"/>
    </location>
</feature>
<dbReference type="EMBL" id="DPBP01000022">
    <property type="protein sequence ID" value="HCE17207.1"/>
    <property type="molecule type" value="Genomic_DNA"/>
</dbReference>
<evidence type="ECO:0000313" key="4">
    <source>
        <dbReference type="Proteomes" id="UP000264141"/>
    </source>
</evidence>
<comment type="caution">
    <text evidence="3">The sequence shown here is derived from an EMBL/GenBank/DDBJ whole genome shotgun (WGS) entry which is preliminary data.</text>
</comment>
<feature type="transmembrane region" description="Helical" evidence="1">
    <location>
        <begin position="12"/>
        <end position="34"/>
    </location>
</feature>
<dbReference type="Gene3D" id="1.20.144.10">
    <property type="entry name" value="Phosphatidic acid phosphatase type 2/haloperoxidase"/>
    <property type="match status" value="1"/>
</dbReference>
<reference evidence="3 4" key="1">
    <citation type="journal article" date="2018" name="Nat. Biotechnol.">
        <title>A standardized bacterial taxonomy based on genome phylogeny substantially revises the tree of life.</title>
        <authorList>
            <person name="Parks D.H."/>
            <person name="Chuvochina M."/>
            <person name="Waite D.W."/>
            <person name="Rinke C."/>
            <person name="Skarshewski A."/>
            <person name="Chaumeil P.A."/>
            <person name="Hugenholtz P."/>
        </authorList>
    </citation>
    <scope>NUCLEOTIDE SEQUENCE [LARGE SCALE GENOMIC DNA]</scope>
    <source>
        <strain evidence="3">UBA8781</strain>
    </source>
</reference>
<dbReference type="SMART" id="SM00014">
    <property type="entry name" value="acidPPc"/>
    <property type="match status" value="1"/>
</dbReference>
<dbReference type="Pfam" id="PF01569">
    <property type="entry name" value="PAP2"/>
    <property type="match status" value="1"/>
</dbReference>
<keyword evidence="1" id="KW-0472">Membrane</keyword>
<feature type="transmembrane region" description="Helical" evidence="1">
    <location>
        <begin position="249"/>
        <end position="267"/>
    </location>
</feature>
<dbReference type="SUPFAM" id="SSF48317">
    <property type="entry name" value="Acid phosphatase/Vanadium-dependent haloperoxidase"/>
    <property type="match status" value="1"/>
</dbReference>
<gene>
    <name evidence="3" type="ORF">DEQ80_05055</name>
</gene>
<protein>
    <submittedName>
        <fullName evidence="3">Phosphatase PAP2 family protein</fullName>
    </submittedName>
</protein>